<dbReference type="EMBL" id="MU150230">
    <property type="protein sequence ID" value="KAF9469311.1"/>
    <property type="molecule type" value="Genomic_DNA"/>
</dbReference>
<evidence type="ECO:0000256" key="3">
    <source>
        <dbReference type="PROSITE-ProRule" id="PRU00221"/>
    </source>
</evidence>
<feature type="repeat" description="WD" evidence="3">
    <location>
        <begin position="397"/>
        <end position="429"/>
    </location>
</feature>
<dbReference type="GO" id="GO:0032153">
    <property type="term" value="C:cell division site"/>
    <property type="evidence" value="ECO:0007669"/>
    <property type="project" value="TreeGrafter"/>
</dbReference>
<accession>A0A9P6CJY0</accession>
<dbReference type="Proteomes" id="UP000807353">
    <property type="component" value="Unassembled WGS sequence"/>
</dbReference>
<feature type="region of interest" description="Disordered" evidence="4">
    <location>
        <begin position="52"/>
        <end position="147"/>
    </location>
</feature>
<dbReference type="PANTHER" id="PTHR14107:SF16">
    <property type="entry name" value="AT02583P"/>
    <property type="match status" value="1"/>
</dbReference>
<dbReference type="SUPFAM" id="SSF50978">
    <property type="entry name" value="WD40 repeat-like"/>
    <property type="match status" value="1"/>
</dbReference>
<evidence type="ECO:0000256" key="1">
    <source>
        <dbReference type="ARBA" id="ARBA00022574"/>
    </source>
</evidence>
<dbReference type="GO" id="GO:0045013">
    <property type="term" value="P:carbon catabolite repression of transcription"/>
    <property type="evidence" value="ECO:0007669"/>
    <property type="project" value="TreeGrafter"/>
</dbReference>
<dbReference type="InterPro" id="IPR051362">
    <property type="entry name" value="WD_repeat_creC_regulators"/>
</dbReference>
<organism evidence="5 6">
    <name type="scientific">Collybia nuda</name>
    <dbReference type="NCBI Taxonomy" id="64659"/>
    <lineage>
        <taxon>Eukaryota</taxon>
        <taxon>Fungi</taxon>
        <taxon>Dikarya</taxon>
        <taxon>Basidiomycota</taxon>
        <taxon>Agaricomycotina</taxon>
        <taxon>Agaricomycetes</taxon>
        <taxon>Agaricomycetidae</taxon>
        <taxon>Agaricales</taxon>
        <taxon>Tricholomatineae</taxon>
        <taxon>Clitocybaceae</taxon>
        <taxon>Collybia</taxon>
    </lineage>
</organism>
<feature type="region of interest" description="Disordered" evidence="4">
    <location>
        <begin position="331"/>
        <end position="350"/>
    </location>
</feature>
<gene>
    <name evidence="5" type="ORF">BDZ94DRAFT_1244180</name>
</gene>
<feature type="compositionally biased region" description="Low complexity" evidence="4">
    <location>
        <begin position="299"/>
        <end position="313"/>
    </location>
</feature>
<dbReference type="SMART" id="SM00320">
    <property type="entry name" value="WD40"/>
    <property type="match status" value="4"/>
</dbReference>
<feature type="compositionally biased region" description="Polar residues" evidence="4">
    <location>
        <begin position="100"/>
        <end position="122"/>
    </location>
</feature>
<dbReference type="PANTHER" id="PTHR14107">
    <property type="entry name" value="WD REPEAT PROTEIN"/>
    <property type="match status" value="1"/>
</dbReference>
<dbReference type="OrthoDB" id="3367at2759"/>
<dbReference type="InterPro" id="IPR015943">
    <property type="entry name" value="WD40/YVTN_repeat-like_dom_sf"/>
</dbReference>
<reference evidence="5" key="1">
    <citation type="submission" date="2020-11" db="EMBL/GenBank/DDBJ databases">
        <authorList>
            <consortium name="DOE Joint Genome Institute"/>
            <person name="Ahrendt S."/>
            <person name="Riley R."/>
            <person name="Andreopoulos W."/>
            <person name="Labutti K."/>
            <person name="Pangilinan J."/>
            <person name="Ruiz-Duenas F.J."/>
            <person name="Barrasa J.M."/>
            <person name="Sanchez-Garcia M."/>
            <person name="Camarero S."/>
            <person name="Miyauchi S."/>
            <person name="Serrano A."/>
            <person name="Linde D."/>
            <person name="Babiker R."/>
            <person name="Drula E."/>
            <person name="Ayuso-Fernandez I."/>
            <person name="Pacheco R."/>
            <person name="Padilla G."/>
            <person name="Ferreira P."/>
            <person name="Barriuso J."/>
            <person name="Kellner H."/>
            <person name="Castanera R."/>
            <person name="Alfaro M."/>
            <person name="Ramirez L."/>
            <person name="Pisabarro A.G."/>
            <person name="Kuo A."/>
            <person name="Tritt A."/>
            <person name="Lipzen A."/>
            <person name="He G."/>
            <person name="Yan M."/>
            <person name="Ng V."/>
            <person name="Cullen D."/>
            <person name="Martin F."/>
            <person name="Rosso M.-N."/>
            <person name="Henrissat B."/>
            <person name="Hibbett D."/>
            <person name="Martinez A.T."/>
            <person name="Grigoriev I.V."/>
        </authorList>
    </citation>
    <scope>NUCLEOTIDE SEQUENCE</scope>
    <source>
        <strain evidence="5">CBS 247.69</strain>
    </source>
</reference>
<evidence type="ECO:0000256" key="4">
    <source>
        <dbReference type="SAM" id="MobiDB-lite"/>
    </source>
</evidence>
<evidence type="ECO:0000313" key="5">
    <source>
        <dbReference type="EMBL" id="KAF9469311.1"/>
    </source>
</evidence>
<comment type="caution">
    <text evidence="5">The sequence shown here is derived from an EMBL/GenBank/DDBJ whole genome shotgun (WGS) entry which is preliminary data.</text>
</comment>
<dbReference type="AlphaFoldDB" id="A0A9P6CJY0"/>
<dbReference type="GO" id="GO:0005634">
    <property type="term" value="C:nucleus"/>
    <property type="evidence" value="ECO:0007669"/>
    <property type="project" value="TreeGrafter"/>
</dbReference>
<feature type="compositionally biased region" description="Polar residues" evidence="4">
    <location>
        <begin position="287"/>
        <end position="298"/>
    </location>
</feature>
<sequence>MAAMENESTFVAPEGVYTVTDEHKPSLVQSHAASAGPAVFATKVSTVVVRFPATKTGGGPGFVQLLGGNKDQKKDKGNSLKDRDDGVSLSSSDTVDEGDQPSSSTQEHSPPNPSVAQETHTLFSPAPAAGKKKNVARPKHNIRTTSSTFITRIQTAEGLTKTLQSKQGDITFLFYNQAKSYVWIEAGSKAKEPLSRITFSTHPTCHDVNMSTATSEHLDVIIGFSSGDLVWLDPITSRYCRLNKQGCISNSPCTAVRWVPSSATLFLVSHADGTIVVYDKERDDGTFTPQEPTGKTLGSDTTSTSEDASSQQEWDPTDSIFVTMPPWHPVTSGSSVSGNGKPDKDKAAKNPVSHWRVSRRGIVDFVFSPDVKYVGAISGDGCLRVIDALAEQLVDCYASYFGALTCIAWSPDGRFILTGGQDDLLTIFSPWEQRVVARCQGHSSFVSAVAFDDLRCDGRTYRFGSVGEDNKLILWDFSSGALHRPKFQATHHQRMSMSSAISLSYRRDRSALYLPSTGTPGVDGSSSRRYHPAPSRNEIAVVQPVLIKNVDSDILTVIIFLPRSILTSTKLGHIKLWIRPLALKPRLKTPRIADIQHLIS</sequence>
<dbReference type="GO" id="GO:0051286">
    <property type="term" value="C:cell tip"/>
    <property type="evidence" value="ECO:0007669"/>
    <property type="project" value="TreeGrafter"/>
</dbReference>
<name>A0A9P6CJY0_9AGAR</name>
<evidence type="ECO:0000313" key="6">
    <source>
        <dbReference type="Proteomes" id="UP000807353"/>
    </source>
</evidence>
<feature type="region of interest" description="Disordered" evidence="4">
    <location>
        <begin position="282"/>
        <end position="314"/>
    </location>
</feature>
<keyword evidence="1 3" id="KW-0853">WD repeat</keyword>
<dbReference type="InterPro" id="IPR036322">
    <property type="entry name" value="WD40_repeat_dom_sf"/>
</dbReference>
<dbReference type="Pfam" id="PF00400">
    <property type="entry name" value="WD40"/>
    <property type="match status" value="1"/>
</dbReference>
<feature type="compositionally biased region" description="Basic residues" evidence="4">
    <location>
        <begin position="130"/>
        <end position="142"/>
    </location>
</feature>
<dbReference type="InterPro" id="IPR001680">
    <property type="entry name" value="WD40_rpt"/>
</dbReference>
<keyword evidence="6" id="KW-1185">Reference proteome</keyword>
<protein>
    <submittedName>
        <fullName evidence="5">Catabolite repression protein creC</fullName>
    </submittedName>
</protein>
<evidence type="ECO:0000256" key="2">
    <source>
        <dbReference type="ARBA" id="ARBA00022737"/>
    </source>
</evidence>
<dbReference type="Gene3D" id="2.130.10.10">
    <property type="entry name" value="YVTN repeat-like/Quinoprotein amine dehydrogenase"/>
    <property type="match status" value="1"/>
</dbReference>
<proteinExistence type="predicted"/>
<keyword evidence="2" id="KW-0677">Repeat</keyword>
<dbReference type="PROSITE" id="PS50082">
    <property type="entry name" value="WD_REPEATS_2"/>
    <property type="match status" value="1"/>
</dbReference>
<feature type="compositionally biased region" description="Basic and acidic residues" evidence="4">
    <location>
        <begin position="70"/>
        <end position="86"/>
    </location>
</feature>